<dbReference type="EMBL" id="JAIFTL010000257">
    <property type="protein sequence ID" value="KAG9320788.1"/>
    <property type="molecule type" value="Genomic_DNA"/>
</dbReference>
<feature type="compositionally biased region" description="Polar residues" evidence="3">
    <location>
        <begin position="330"/>
        <end position="344"/>
    </location>
</feature>
<dbReference type="SMART" id="SM00364">
    <property type="entry name" value="LRR_BAC"/>
    <property type="match status" value="11"/>
</dbReference>
<feature type="region of interest" description="Disordered" evidence="3">
    <location>
        <begin position="1975"/>
        <end position="2000"/>
    </location>
</feature>
<dbReference type="FunFam" id="3.80.10.10:FF:001164">
    <property type="entry name" value="GH01279p"/>
    <property type="match status" value="1"/>
</dbReference>
<feature type="domain" description="Disease resistance R13L4/SHOC-2-like LRR" evidence="4">
    <location>
        <begin position="1171"/>
        <end position="1272"/>
    </location>
</feature>
<feature type="compositionally biased region" description="Low complexity" evidence="3">
    <location>
        <begin position="37"/>
        <end position="90"/>
    </location>
</feature>
<dbReference type="SUPFAM" id="SSF52058">
    <property type="entry name" value="L domain-like"/>
    <property type="match status" value="2"/>
</dbReference>
<feature type="compositionally biased region" description="Polar residues" evidence="3">
    <location>
        <begin position="491"/>
        <end position="504"/>
    </location>
</feature>
<feature type="compositionally biased region" description="Low complexity" evidence="3">
    <location>
        <begin position="1380"/>
        <end position="1392"/>
    </location>
</feature>
<feature type="compositionally biased region" description="Polar residues" evidence="3">
    <location>
        <begin position="524"/>
        <end position="536"/>
    </location>
</feature>
<protein>
    <recommendedName>
        <fullName evidence="4">Disease resistance R13L4/SHOC-2-like LRR domain-containing protein</fullName>
    </recommendedName>
</protein>
<feature type="region of interest" description="Disordered" evidence="3">
    <location>
        <begin position="293"/>
        <end position="554"/>
    </location>
</feature>
<feature type="compositionally biased region" description="Gly residues" evidence="3">
    <location>
        <begin position="1565"/>
        <end position="1575"/>
    </location>
</feature>
<evidence type="ECO:0000256" key="2">
    <source>
        <dbReference type="ARBA" id="ARBA00022737"/>
    </source>
</evidence>
<keyword evidence="1" id="KW-0433">Leucine-rich repeat</keyword>
<sequence length="2246" mass="240769">MARRNWQRTPLHQVGPASATNPPAAIPAEPAPPTPRPGATRTINASSRTPSDPSSASASPISPASTSIASIASIPSITSTASASTVTAPSVKDNHKDKDKDRSTTRHKGLLARLGNGGDRSRDKDKDRDKDRAKDKDKDKDRGRSPILGTKWPSTLGEPSKSSSKSNSHGAASSSVSSESIGLMVLPLLPSLDDLDLSLPFLSESFSSSTYPSASTTAVSHSTSQYLTSQSSRVQDYLGPSPAATLRQHALPSTSTGDRVPAMRSTTFNSTGTILQHDPLDVSRLEISDYFTHNTSPRPLNHGPALKGSGPGPTEERAEHDRERARKPMATTTATLPSSGTDLLSPSRFVIRRPSFSGLSKTSRPTSPSPSMASSVLSEEGGRHSSQQPQRGAVDAPLRQQPQTSNASVSDSARSAPVATAAPSADASPRTAPVSTSASSSSFPTVVAQPQRQGASPATSSSSIGPSHKVTAFKHPQTKAPLDHPTDQDIDSNPPSATRPSTVTIPAASPNPSTPGMVPVLESSFVTPSASPYSSLKRQDNKSRQRRVSSVSSIHSIRQVGSYAGTGVSPNKMISPARKANPYYSGVIARFSNNGKHSPHDRDLSSSGKRRSMVSVGGERARVGAETNASKEKLSMSEFEQSLTKPLPVKTRPLSMSSNASSIVPEAKERESLPPLPVNQEEDEESITEQHTTGQRMPLKHSTDHSAFSPSYDEEYDVEKDESARNTVRGSPFTTKTGFSHLTTAPCPSGRPLFGMGAGTPISLQAPVYSRERTTSNMSAESQESHDSEDSHDSQESHEQGRRSRRAHAPSIATTWSTATGGPTDGGTIPDSVYSTVPPSESHAADADPDVIPSGTTLSSAQLEQGVIITDENWTEDLETLDEKGNEVPRVLIQRPSMDVSILPNQPPFAQARRLSASSATSAMSEHHKAQPPLPPQRYPSLGQWSESSYDPCAPLRWDELFEMDPNSKGPLWLSGRGLGQIPHEFFDGLRNLRELYLDHNDIKVVPDSLLKLSKLDVLDLSNNSISSFHSAFKLKKLKNMRRLNLDNNMLTDISPIYKLKQLRELRLNCNFVPYLAIAIQNMTKLKILAMESNQLATLPETMGKLGNLCELRLSDNNLRALPESIGSIRTLQVLALRSNLLETLPESWKDMENLSTLDLACNRLTTLPADIVRLPKLTHLDLHDNQIQALPEKMGQLSNLIVLQLCNNHLRELPRDIGRLRDLQDLVLSFNQLQFLPDEIGKLNKLQELKFDNNPLRSLPKTIQRLTNVRRVHLQGCELRDLPVELGVAFKELAYLDLSGNQFEAMPVLDQMTKLEEFYISNNYLREIGTSSLNLQSSSNSSNSYNSGTISGSMSNGTGAGTSYPNGSGAQGGQGNGTVGTQSGSATVGASGAQGSGAGNGGMSMMGGGMTASKLSELKRLRVFEAHHNQIRVLTSKIKLLPQLEVLDLGDNLLTWLPKEVGGLVDLKVLILEGNPIKSLPSSLTKLMGTLEVFRIGEWPENGFEITREQAPMNMKINVLQSFMPQQIERTLLLRMHDSILKRMQELDSQQYRDQHGLDKSTGAGAGAGAGIGPGNLSRTVSAGSPRVHGTTFSLSASTANALQLARSGTASALSEGTAKANLGISQGLAIATQNMMLNRSFALPPASPSNETPTTPTLLSASDHTQGPLLTVNSEGINPNYVDYPPLNVRTMPTLQISTLRGHSTPISASPLTSSPQTATVSSSPLSAFPLFNSLRPRKSHQQLSSSKGLGGTGTGRPKSMYTLASPQLQELSPQSQEQLQVPQTPKLSNRMSRVFDFASGNSRQKNDSTEPSKVSTLESSRLQLSTDAMMALGLGTQPGSAGSVIAHSNAHGSERLGFRLNHHSGSRLGDGSLTDIRSSMAIKSSPSLTSIHLPLFSPGASRPPQGNQGTKALLARGIPPLPGHVSASLQRSASATNATTAAAGRGGGHAEKSATSLPWLRLKSSTMPLSASSEHVYQQHQQAGEYPGPSTSVTSIATSHSTSSLLLHQPTVNGQAIAGPAPPPIRLEYELGSSSLDIPSHLYYSAGGDDVDGDHPGDDDRDSNASLRRLGDGLGIDGETEEEDGQSVTTAAGGEGRSSGRVRVSQKGKTRVARSDSRSSREVQWQQEQYLQQQQLQQLQSHHHHLQATDPVLKIAVLKGIYDQILQNVDQMAEPHLPESPAKKNNRFKLLNTLKFLKADRSGSSGGATFHPPQQQQQYQPQHHGSLPTSSAAGLHPISMMTQ</sequence>
<feature type="compositionally biased region" description="Polar residues" evidence="3">
    <location>
        <begin position="1975"/>
        <end position="1985"/>
    </location>
</feature>
<feature type="region of interest" description="Disordered" evidence="3">
    <location>
        <begin position="914"/>
        <end position="939"/>
    </location>
</feature>
<gene>
    <name evidence="5" type="ORF">KVV02_005398</name>
</gene>
<feature type="compositionally biased region" description="Low complexity" evidence="3">
    <location>
        <begin position="2214"/>
        <end position="2227"/>
    </location>
</feature>
<dbReference type="Proteomes" id="UP000717515">
    <property type="component" value="Unassembled WGS sequence"/>
</dbReference>
<evidence type="ECO:0000256" key="1">
    <source>
        <dbReference type="ARBA" id="ARBA00022614"/>
    </source>
</evidence>
<feature type="region of interest" description="Disordered" evidence="3">
    <location>
        <begin position="771"/>
        <end position="849"/>
    </location>
</feature>
<accession>A0A9P7ZXS5</accession>
<evidence type="ECO:0000259" key="4">
    <source>
        <dbReference type="Pfam" id="PF23598"/>
    </source>
</evidence>
<feature type="region of interest" description="Disordered" evidence="3">
    <location>
        <begin position="1"/>
        <end position="177"/>
    </location>
</feature>
<feature type="region of interest" description="Disordered" evidence="3">
    <location>
        <begin position="2048"/>
        <end position="2126"/>
    </location>
</feature>
<feature type="compositionally biased region" description="Basic and acidic residues" evidence="3">
    <location>
        <begin position="119"/>
        <end position="144"/>
    </location>
</feature>
<feature type="compositionally biased region" description="Low complexity" evidence="3">
    <location>
        <begin position="360"/>
        <end position="378"/>
    </location>
</feature>
<feature type="compositionally biased region" description="Low complexity" evidence="3">
    <location>
        <begin position="19"/>
        <end position="28"/>
    </location>
</feature>
<feature type="compositionally biased region" description="Polar residues" evidence="3">
    <location>
        <begin position="1355"/>
        <end position="1366"/>
    </location>
</feature>
<dbReference type="PROSITE" id="PS51450">
    <property type="entry name" value="LRR"/>
    <property type="match status" value="6"/>
</dbReference>
<comment type="caution">
    <text evidence="5">The sequence shown here is derived from an EMBL/GenBank/DDBJ whole genome shotgun (WGS) entry which is preliminary data.</text>
</comment>
<feature type="region of interest" description="Disordered" evidence="3">
    <location>
        <begin position="1739"/>
        <end position="1822"/>
    </location>
</feature>
<feature type="region of interest" description="Disordered" evidence="3">
    <location>
        <begin position="590"/>
        <end position="744"/>
    </location>
</feature>
<dbReference type="InterPro" id="IPR032675">
    <property type="entry name" value="LRR_dom_sf"/>
</dbReference>
<dbReference type="Pfam" id="PF23598">
    <property type="entry name" value="LRR_14"/>
    <property type="match status" value="1"/>
</dbReference>
<dbReference type="InterPro" id="IPR001611">
    <property type="entry name" value="Leu-rich_rpt"/>
</dbReference>
<dbReference type="PANTHER" id="PTHR48051:SF36">
    <property type="entry name" value="CASPASE FAMILY P20 DOMAIN-CONTAINING PROTEIN"/>
    <property type="match status" value="1"/>
</dbReference>
<dbReference type="PANTHER" id="PTHR48051">
    <property type="match status" value="1"/>
</dbReference>
<organism evidence="5 6">
    <name type="scientific">Mortierella alpina</name>
    <name type="common">Oleaginous fungus</name>
    <name type="synonym">Mortierella renispora</name>
    <dbReference type="NCBI Taxonomy" id="64518"/>
    <lineage>
        <taxon>Eukaryota</taxon>
        <taxon>Fungi</taxon>
        <taxon>Fungi incertae sedis</taxon>
        <taxon>Mucoromycota</taxon>
        <taxon>Mortierellomycotina</taxon>
        <taxon>Mortierellomycetes</taxon>
        <taxon>Mortierellales</taxon>
        <taxon>Mortierellaceae</taxon>
        <taxon>Mortierella</taxon>
    </lineage>
</organism>
<feature type="compositionally biased region" description="Basic and acidic residues" evidence="3">
    <location>
        <begin position="783"/>
        <end position="802"/>
    </location>
</feature>
<feature type="compositionally biased region" description="Low complexity" evidence="3">
    <location>
        <begin position="454"/>
        <end position="467"/>
    </location>
</feature>
<feature type="region of interest" description="Disordered" evidence="3">
    <location>
        <begin position="1336"/>
        <end position="1400"/>
    </location>
</feature>
<dbReference type="InterPro" id="IPR003591">
    <property type="entry name" value="Leu-rich_rpt_typical-subtyp"/>
</dbReference>
<evidence type="ECO:0000313" key="5">
    <source>
        <dbReference type="EMBL" id="KAG9320788.1"/>
    </source>
</evidence>
<dbReference type="Gene3D" id="3.80.10.10">
    <property type="entry name" value="Ribonuclease Inhibitor"/>
    <property type="match status" value="3"/>
</dbReference>
<feature type="compositionally biased region" description="Low complexity" evidence="3">
    <location>
        <begin position="153"/>
        <end position="177"/>
    </location>
</feature>
<feature type="compositionally biased region" description="Polar residues" evidence="3">
    <location>
        <begin position="725"/>
        <end position="743"/>
    </location>
</feature>
<dbReference type="InterPro" id="IPR055414">
    <property type="entry name" value="LRR_R13L4/SHOC2-like"/>
</dbReference>
<feature type="compositionally biased region" description="Gly residues" evidence="3">
    <location>
        <begin position="1370"/>
        <end position="1379"/>
    </location>
</feature>
<dbReference type="Pfam" id="PF13855">
    <property type="entry name" value="LRR_8"/>
    <property type="match status" value="1"/>
</dbReference>
<dbReference type="SMART" id="SM00369">
    <property type="entry name" value="LRR_TYP"/>
    <property type="match status" value="17"/>
</dbReference>
<evidence type="ECO:0000313" key="6">
    <source>
        <dbReference type="Proteomes" id="UP000717515"/>
    </source>
</evidence>
<dbReference type="GO" id="GO:0005737">
    <property type="term" value="C:cytoplasm"/>
    <property type="evidence" value="ECO:0007669"/>
    <property type="project" value="TreeGrafter"/>
</dbReference>
<feature type="region of interest" description="Disordered" evidence="3">
    <location>
        <begin position="2205"/>
        <end position="2246"/>
    </location>
</feature>
<feature type="compositionally biased region" description="Basic and acidic residues" evidence="3">
    <location>
        <begin position="619"/>
        <end position="635"/>
    </location>
</feature>
<feature type="region of interest" description="Disordered" evidence="3">
    <location>
        <begin position="1929"/>
        <end position="1960"/>
    </location>
</feature>
<proteinExistence type="predicted"/>
<feature type="compositionally biased region" description="Low complexity" evidence="3">
    <location>
        <begin position="1336"/>
        <end position="1354"/>
    </location>
</feature>
<feature type="compositionally biased region" description="Low complexity" evidence="3">
    <location>
        <begin position="818"/>
        <end position="828"/>
    </location>
</feature>
<dbReference type="InterPro" id="IPR050216">
    <property type="entry name" value="LRR_domain-containing"/>
</dbReference>
<feature type="compositionally biased region" description="Low complexity" evidence="3">
    <location>
        <begin position="411"/>
        <end position="447"/>
    </location>
</feature>
<feature type="compositionally biased region" description="Low complexity" evidence="3">
    <location>
        <begin position="914"/>
        <end position="924"/>
    </location>
</feature>
<feature type="region of interest" description="Disordered" evidence="3">
    <location>
        <begin position="1643"/>
        <end position="1679"/>
    </location>
</feature>
<feature type="compositionally biased region" description="Low complexity" evidence="3">
    <location>
        <begin position="1768"/>
        <end position="1786"/>
    </location>
</feature>
<feature type="compositionally biased region" description="Low complexity" evidence="3">
    <location>
        <begin position="1936"/>
        <end position="1946"/>
    </location>
</feature>
<feature type="compositionally biased region" description="Basic and acidic residues" evidence="3">
    <location>
        <begin position="314"/>
        <end position="326"/>
    </location>
</feature>
<feature type="compositionally biased region" description="Polar residues" evidence="3">
    <location>
        <begin position="1650"/>
        <end position="1667"/>
    </location>
</feature>
<feature type="compositionally biased region" description="Basic and acidic residues" evidence="3">
    <location>
        <begin position="92"/>
        <end position="104"/>
    </location>
</feature>
<feature type="region of interest" description="Disordered" evidence="3">
    <location>
        <begin position="1553"/>
        <end position="1588"/>
    </location>
</feature>
<feature type="compositionally biased region" description="Polar residues" evidence="3">
    <location>
        <begin position="400"/>
        <end position="410"/>
    </location>
</feature>
<reference evidence="5" key="1">
    <citation type="submission" date="2021-07" db="EMBL/GenBank/DDBJ databases">
        <title>Draft genome of Mortierella alpina, strain LL118, isolated from an aspen leaf litter sample.</title>
        <authorList>
            <person name="Yang S."/>
            <person name="Vinatzer B.A."/>
        </authorList>
    </citation>
    <scope>NUCLEOTIDE SEQUENCE</scope>
    <source>
        <strain evidence="5">LL118</strain>
    </source>
</reference>
<name>A0A9P7ZXS5_MORAP</name>
<evidence type="ECO:0000256" key="3">
    <source>
        <dbReference type="SAM" id="MobiDB-lite"/>
    </source>
</evidence>
<keyword evidence="2" id="KW-0677">Repeat</keyword>